<dbReference type="OrthoDB" id="9780579at2"/>
<dbReference type="Proteomes" id="UP000190896">
    <property type="component" value="Unassembled WGS sequence"/>
</dbReference>
<proteinExistence type="predicted"/>
<accession>A0A1T2KW70</accession>
<evidence type="ECO:0000313" key="1">
    <source>
        <dbReference type="EMBL" id="OOZ37108.1"/>
    </source>
</evidence>
<gene>
    <name evidence="1" type="ORF">BOW51_04175</name>
</gene>
<dbReference type="RefSeq" id="WP_135606993.1">
    <property type="nucleotide sequence ID" value="NZ_MPRJ01000018.1"/>
</dbReference>
<evidence type="ECO:0000313" key="2">
    <source>
        <dbReference type="Proteomes" id="UP000190896"/>
    </source>
</evidence>
<name>A0A1T2KW70_9GAMM</name>
<protein>
    <recommendedName>
        <fullName evidence="3">DUF3501 domain-containing protein</fullName>
    </recommendedName>
</protein>
<dbReference type="InterPro" id="IPR021890">
    <property type="entry name" value="DUF3501"/>
</dbReference>
<dbReference type="Pfam" id="PF12007">
    <property type="entry name" value="DUF3501"/>
    <property type="match status" value="1"/>
</dbReference>
<organism evidence="1 2">
    <name type="scientific">Solemya velesiana gill symbiont</name>
    <dbReference type="NCBI Taxonomy" id="1918948"/>
    <lineage>
        <taxon>Bacteria</taxon>
        <taxon>Pseudomonadati</taxon>
        <taxon>Pseudomonadota</taxon>
        <taxon>Gammaproteobacteria</taxon>
        <taxon>sulfur-oxidizing symbionts</taxon>
    </lineage>
</organism>
<sequence>MKRKHPMSKLSHEDLYSLEEYARVRPEFRAKVIEHKKNRRAAIGEHAALYFEDALTMQYQVQEMLRIERIFEHDDIQEELDVYNPLIPDGSNWKATFMMEYSDVEERKVMLAKLIGVERALYIQVEGFERVHPIANEDLDRETEDKTSSVHFVRFELSPEMIAAAKAGSALVAGIDHSAYTAETEITGETRGSLVGDLH</sequence>
<comment type="caution">
    <text evidence="1">The sequence shown here is derived from an EMBL/GenBank/DDBJ whole genome shotgun (WGS) entry which is preliminary data.</text>
</comment>
<dbReference type="EMBL" id="MPRJ01000018">
    <property type="protein sequence ID" value="OOZ37108.1"/>
    <property type="molecule type" value="Genomic_DNA"/>
</dbReference>
<reference evidence="1 2" key="1">
    <citation type="submission" date="2016-11" db="EMBL/GenBank/DDBJ databases">
        <title>Mixed transmission modes and dynamic genome evolution in an obligate animal-bacterial symbiosis.</title>
        <authorList>
            <person name="Russell S.L."/>
            <person name="Corbett-Detig R.B."/>
            <person name="Cavanaugh C.M."/>
        </authorList>
    </citation>
    <scope>NUCLEOTIDE SEQUENCE [LARGE SCALE GENOMIC DNA]</scope>
    <source>
        <strain evidence="1">Se-Cadez</strain>
    </source>
</reference>
<dbReference type="AlphaFoldDB" id="A0A1T2KW70"/>
<keyword evidence="2" id="KW-1185">Reference proteome</keyword>
<evidence type="ECO:0008006" key="3">
    <source>
        <dbReference type="Google" id="ProtNLM"/>
    </source>
</evidence>